<dbReference type="InterPro" id="IPR019821">
    <property type="entry name" value="Kinesin_motor_CS"/>
</dbReference>
<dbReference type="GO" id="GO:0005876">
    <property type="term" value="C:spindle microtubule"/>
    <property type="evidence" value="ECO:0007669"/>
    <property type="project" value="TreeGrafter"/>
</dbReference>
<dbReference type="AlphaFoldDB" id="A0A0B7AGB2"/>
<evidence type="ECO:0000256" key="11">
    <source>
        <dbReference type="RuleBase" id="RU000394"/>
    </source>
</evidence>
<dbReference type="PRINTS" id="PR00380">
    <property type="entry name" value="KINESINHEAVY"/>
</dbReference>
<dbReference type="EMBL" id="HACG01033179">
    <property type="protein sequence ID" value="CEK80044.1"/>
    <property type="molecule type" value="Transcribed_RNA"/>
</dbReference>
<accession>A0A0B7AGB2</accession>
<feature type="coiled-coil region" evidence="12">
    <location>
        <begin position="221"/>
        <end position="292"/>
    </location>
</feature>
<keyword evidence="2" id="KW-0963">Cytoplasm</keyword>
<evidence type="ECO:0000256" key="7">
    <source>
        <dbReference type="ARBA" id="ARBA00023175"/>
    </source>
</evidence>
<dbReference type="InterPro" id="IPR047149">
    <property type="entry name" value="KIF11-like"/>
</dbReference>
<dbReference type="SUPFAM" id="SSF52540">
    <property type="entry name" value="P-loop containing nucleoside triphosphate hydrolases"/>
    <property type="match status" value="1"/>
</dbReference>
<keyword evidence="7 11" id="KW-0505">Motor protein</keyword>
<keyword evidence="8" id="KW-0206">Cytoskeleton</keyword>
<dbReference type="GO" id="GO:0051231">
    <property type="term" value="P:spindle elongation"/>
    <property type="evidence" value="ECO:0007669"/>
    <property type="project" value="TreeGrafter"/>
</dbReference>
<comment type="similarity">
    <text evidence="9">Belongs to the TRAFAC class myosin-kinesin ATPase superfamily. Kinesin family. KIN-5/BimC subfamily.</text>
</comment>
<keyword evidence="12" id="KW-0175">Coiled coil</keyword>
<evidence type="ECO:0000256" key="8">
    <source>
        <dbReference type="ARBA" id="ARBA00023212"/>
    </source>
</evidence>
<dbReference type="GO" id="GO:0072686">
    <property type="term" value="C:mitotic spindle"/>
    <property type="evidence" value="ECO:0007669"/>
    <property type="project" value="TreeGrafter"/>
</dbReference>
<dbReference type="GO" id="GO:0090307">
    <property type="term" value="P:mitotic spindle assembly"/>
    <property type="evidence" value="ECO:0007669"/>
    <property type="project" value="TreeGrafter"/>
</dbReference>
<keyword evidence="6 11" id="KW-0067">ATP-binding</keyword>
<reference evidence="15" key="1">
    <citation type="submission" date="2014-12" db="EMBL/GenBank/DDBJ databases">
        <title>Insight into the proteome of Arion vulgaris.</title>
        <authorList>
            <person name="Aradska J."/>
            <person name="Bulat T."/>
            <person name="Smidak R."/>
            <person name="Sarate P."/>
            <person name="Gangsoo J."/>
            <person name="Sialana F."/>
            <person name="Bilban M."/>
            <person name="Lubec G."/>
        </authorList>
    </citation>
    <scope>NUCLEOTIDE SEQUENCE</scope>
    <source>
        <tissue evidence="15">Skin</tissue>
    </source>
</reference>
<evidence type="ECO:0000256" key="9">
    <source>
        <dbReference type="ARBA" id="ARBA00034704"/>
    </source>
</evidence>
<feature type="domain" description="Kinesin motor" evidence="14">
    <location>
        <begin position="1"/>
        <end position="212"/>
    </location>
</feature>
<evidence type="ECO:0000259" key="14">
    <source>
        <dbReference type="PROSITE" id="PS50067"/>
    </source>
</evidence>
<dbReference type="FunFam" id="3.40.850.10:FF:000019">
    <property type="entry name" value="Kinesin-like protein KIN-5D"/>
    <property type="match status" value="1"/>
</dbReference>
<feature type="region of interest" description="Disordered" evidence="13">
    <location>
        <begin position="820"/>
        <end position="941"/>
    </location>
</feature>
<evidence type="ECO:0000256" key="13">
    <source>
        <dbReference type="SAM" id="MobiDB-lite"/>
    </source>
</evidence>
<keyword evidence="5 11" id="KW-0547">Nucleotide-binding</keyword>
<dbReference type="Gene3D" id="3.40.850.10">
    <property type="entry name" value="Kinesin motor domain"/>
    <property type="match status" value="1"/>
</dbReference>
<dbReference type="GO" id="GO:0005634">
    <property type="term" value="C:nucleus"/>
    <property type="evidence" value="ECO:0007669"/>
    <property type="project" value="TreeGrafter"/>
</dbReference>
<dbReference type="Pfam" id="PF13931">
    <property type="entry name" value="Microtub_bind"/>
    <property type="match status" value="1"/>
</dbReference>
<dbReference type="Pfam" id="PF00225">
    <property type="entry name" value="Kinesin"/>
    <property type="match status" value="1"/>
</dbReference>
<dbReference type="InterPro" id="IPR025901">
    <property type="entry name" value="Kinesin-assoc_MT-bd_dom"/>
</dbReference>
<evidence type="ECO:0000256" key="10">
    <source>
        <dbReference type="PROSITE-ProRule" id="PRU00283"/>
    </source>
</evidence>
<dbReference type="GO" id="GO:0005524">
    <property type="term" value="F:ATP binding"/>
    <property type="evidence" value="ECO:0007669"/>
    <property type="project" value="UniProtKB-KW"/>
</dbReference>
<comment type="caution">
    <text evidence="10">Lacks conserved residue(s) required for the propagation of feature annotation.</text>
</comment>
<evidence type="ECO:0000256" key="12">
    <source>
        <dbReference type="SAM" id="Coils"/>
    </source>
</evidence>
<feature type="coiled-coil region" evidence="12">
    <location>
        <begin position="550"/>
        <end position="577"/>
    </location>
</feature>
<dbReference type="GO" id="GO:0007018">
    <property type="term" value="P:microtubule-based movement"/>
    <property type="evidence" value="ECO:0007669"/>
    <property type="project" value="InterPro"/>
</dbReference>
<dbReference type="SMART" id="SM00129">
    <property type="entry name" value="KISc"/>
    <property type="match status" value="1"/>
</dbReference>
<evidence type="ECO:0000256" key="2">
    <source>
        <dbReference type="ARBA" id="ARBA00022490"/>
    </source>
</evidence>
<feature type="compositionally biased region" description="Acidic residues" evidence="13">
    <location>
        <begin position="829"/>
        <end position="838"/>
    </location>
</feature>
<protein>
    <recommendedName>
        <fullName evidence="11">Kinesin-like protein</fullName>
    </recommendedName>
</protein>
<dbReference type="InterPro" id="IPR001752">
    <property type="entry name" value="Kinesin_motor_dom"/>
</dbReference>
<dbReference type="PROSITE" id="PS50067">
    <property type="entry name" value="KINESIN_MOTOR_2"/>
    <property type="match status" value="1"/>
</dbReference>
<evidence type="ECO:0000256" key="5">
    <source>
        <dbReference type="ARBA" id="ARBA00022741"/>
    </source>
</evidence>
<sequence>QKQQDIEFSVRVSFLELYNEELFDLLGSNTDSLRLRIYEDNIKKGSVIISGLEEVVVRNKDEVFEILQRGTAKRQTAATLMNAMSSRSHSVFSVTIHIKENTVEGEELLKTGKLYLVDLAGSENIGRSGAVDKRAREAGNINQSLLTLGRVITALVEHAPHVPYRESKLTRLLQDSLGGRTKTSIIATISPASCNLEETLSTLDYAFRAKNITNRPEINQKLTKKALLKEYNEEIERLRRDLQASREKNGIYVAEENYIAMQTKISQQDEAIQEMEDRIAVLTEDIKNIMELFTSSQEELEVTSQQLRSTAHTLEVTSESLKQTSQQLKVTKQDRDEHKFLLTEHVKNEGTLYTQAHELLATTEISTTDVGGLHDKIDRKKHVEQHNQDMATNFHNKIDTDMNTSCDLLTDLVTRIADMRCLVEKQIDSYRECSKKQVDTSMDILSEYLKVQESQAVKLAQNQDSFLKAGVDWEEDARESCSETEKSALTYFSSVSKAITELLSQSSDDFKIHSDLLRNFSGSLRTQQEKSCADLTVHNDQMIAHFTGAYSLSMKHIEELTRQNKQLREQLMAVTESQDMFEKNIMAMMESRQNNLRQHFNQMTRYVDDTQSMTTAYAVQMEQKEEVLTQSMTSQVEQLIKKVSTNTQSDLATVNQILHCVERGEKLCVQTGLLVTGLDQTTHKTWAEASKMFQEKSTACLQDQQKYIQQQKTVDQNFGADVNRLLTRNHDDILGSDEKLEVCTRESVQYLDCHIAGQLECASRLKVQHEDIRQDVHKYLNNDLINDVPTGLTPQRCEYRYPKHLTKTARHSQLLSEFRASQQTSDVDQNQDIEDNTFSDEKLESPSIGTDDVYGSHSNLSDASSDNSVVSTSGMSANSFKSQISETAKENKVKSMRPPQTTNMKRTKAPTKSKTPSKLPTQTSSGNIRMKQPLRSNNSQP</sequence>
<gene>
    <name evidence="15" type="primary">ORF118810</name>
</gene>
<evidence type="ECO:0000256" key="6">
    <source>
        <dbReference type="ARBA" id="ARBA00022840"/>
    </source>
</evidence>
<evidence type="ECO:0000313" key="15">
    <source>
        <dbReference type="EMBL" id="CEK80044.1"/>
    </source>
</evidence>
<dbReference type="PROSITE" id="PS00411">
    <property type="entry name" value="KINESIN_MOTOR_1"/>
    <property type="match status" value="1"/>
</dbReference>
<name>A0A0B7AGB2_9EUPU</name>
<evidence type="ECO:0000256" key="3">
    <source>
        <dbReference type="ARBA" id="ARBA00022553"/>
    </source>
</evidence>
<dbReference type="InterPro" id="IPR027417">
    <property type="entry name" value="P-loop_NTPase"/>
</dbReference>
<dbReference type="PANTHER" id="PTHR47970:SF12">
    <property type="entry name" value="KINESIN FAMILY MEMBER 11"/>
    <property type="match status" value="1"/>
</dbReference>
<organism evidence="15">
    <name type="scientific">Arion vulgaris</name>
    <dbReference type="NCBI Taxonomy" id="1028688"/>
    <lineage>
        <taxon>Eukaryota</taxon>
        <taxon>Metazoa</taxon>
        <taxon>Spiralia</taxon>
        <taxon>Lophotrochozoa</taxon>
        <taxon>Mollusca</taxon>
        <taxon>Gastropoda</taxon>
        <taxon>Heterobranchia</taxon>
        <taxon>Euthyneura</taxon>
        <taxon>Panpulmonata</taxon>
        <taxon>Eupulmonata</taxon>
        <taxon>Stylommatophora</taxon>
        <taxon>Helicina</taxon>
        <taxon>Arionoidea</taxon>
        <taxon>Arionidae</taxon>
        <taxon>Arion</taxon>
    </lineage>
</organism>
<evidence type="ECO:0000256" key="4">
    <source>
        <dbReference type="ARBA" id="ARBA00022701"/>
    </source>
</evidence>
<feature type="compositionally biased region" description="Polar residues" evidence="13">
    <location>
        <begin position="856"/>
        <end position="886"/>
    </location>
</feature>
<keyword evidence="4 11" id="KW-0493">Microtubule</keyword>
<comment type="subcellular location">
    <subcellularLocation>
        <location evidence="1">Cytoplasm</location>
        <location evidence="1">Cytoskeleton</location>
    </subcellularLocation>
</comment>
<dbReference type="GO" id="GO:0008017">
    <property type="term" value="F:microtubule binding"/>
    <property type="evidence" value="ECO:0007669"/>
    <property type="project" value="InterPro"/>
</dbReference>
<evidence type="ECO:0000256" key="1">
    <source>
        <dbReference type="ARBA" id="ARBA00004245"/>
    </source>
</evidence>
<dbReference type="InterPro" id="IPR036961">
    <property type="entry name" value="Kinesin_motor_dom_sf"/>
</dbReference>
<dbReference type="PANTHER" id="PTHR47970">
    <property type="entry name" value="KINESIN-LIKE PROTEIN KIF11"/>
    <property type="match status" value="1"/>
</dbReference>
<proteinExistence type="inferred from homology"/>
<feature type="compositionally biased region" description="Low complexity" evidence="13">
    <location>
        <begin position="912"/>
        <end position="925"/>
    </location>
</feature>
<dbReference type="GO" id="GO:0008574">
    <property type="term" value="F:plus-end-directed microtubule motor activity"/>
    <property type="evidence" value="ECO:0007669"/>
    <property type="project" value="TreeGrafter"/>
</dbReference>
<feature type="non-terminal residue" evidence="15">
    <location>
        <position position="1"/>
    </location>
</feature>
<keyword evidence="3" id="KW-0597">Phosphoprotein</keyword>